<feature type="compositionally biased region" description="Basic residues" evidence="1">
    <location>
        <begin position="1"/>
        <end position="10"/>
    </location>
</feature>
<evidence type="ECO:0000259" key="2">
    <source>
        <dbReference type="Pfam" id="PF13837"/>
    </source>
</evidence>
<comment type="caution">
    <text evidence="3">The sequence shown here is derived from an EMBL/GenBank/DDBJ whole genome shotgun (WGS) entry which is preliminary data.</text>
</comment>
<gene>
    <name evidence="3" type="ORF">F442_17181</name>
</gene>
<feature type="compositionally biased region" description="Low complexity" evidence="1">
    <location>
        <begin position="11"/>
        <end position="53"/>
    </location>
</feature>
<accession>W2YHI4</accession>
<dbReference type="Gene3D" id="1.10.10.60">
    <property type="entry name" value="Homeodomain-like"/>
    <property type="match status" value="1"/>
</dbReference>
<feature type="compositionally biased region" description="Polar residues" evidence="1">
    <location>
        <begin position="60"/>
        <end position="79"/>
    </location>
</feature>
<feature type="compositionally biased region" description="Low complexity" evidence="1">
    <location>
        <begin position="213"/>
        <end position="234"/>
    </location>
</feature>
<organism evidence="3 4">
    <name type="scientific">Phytophthora nicotianae P10297</name>
    <dbReference type="NCBI Taxonomy" id="1317064"/>
    <lineage>
        <taxon>Eukaryota</taxon>
        <taxon>Sar</taxon>
        <taxon>Stramenopiles</taxon>
        <taxon>Oomycota</taxon>
        <taxon>Peronosporomycetes</taxon>
        <taxon>Peronosporales</taxon>
        <taxon>Peronosporaceae</taxon>
        <taxon>Phytophthora</taxon>
    </lineage>
</organism>
<reference evidence="3 4" key="1">
    <citation type="submission" date="2013-11" db="EMBL/GenBank/DDBJ databases">
        <title>The Genome Sequence of Phytophthora parasitica P10297.</title>
        <authorList>
            <consortium name="The Broad Institute Genomics Platform"/>
            <person name="Russ C."/>
            <person name="Tyler B."/>
            <person name="Panabieres F."/>
            <person name="Shan W."/>
            <person name="Tripathy S."/>
            <person name="Grunwald N."/>
            <person name="Machado M."/>
            <person name="Johnson C.S."/>
            <person name="Walker B."/>
            <person name="Young S.K."/>
            <person name="Zeng Q."/>
            <person name="Gargeya S."/>
            <person name="Fitzgerald M."/>
            <person name="Haas B."/>
            <person name="Abouelleil A."/>
            <person name="Allen A.W."/>
            <person name="Alvarado L."/>
            <person name="Arachchi H.M."/>
            <person name="Berlin A.M."/>
            <person name="Chapman S.B."/>
            <person name="Gainer-Dewar J."/>
            <person name="Goldberg J."/>
            <person name="Griggs A."/>
            <person name="Gujja S."/>
            <person name="Hansen M."/>
            <person name="Howarth C."/>
            <person name="Imamovic A."/>
            <person name="Ireland A."/>
            <person name="Larimer J."/>
            <person name="McCowan C."/>
            <person name="Murphy C."/>
            <person name="Pearson M."/>
            <person name="Poon T.W."/>
            <person name="Priest M."/>
            <person name="Roberts A."/>
            <person name="Saif S."/>
            <person name="Shea T."/>
            <person name="Sisk P."/>
            <person name="Sykes S."/>
            <person name="Wortman J."/>
            <person name="Nusbaum C."/>
            <person name="Birren B."/>
        </authorList>
    </citation>
    <scope>NUCLEOTIDE SEQUENCE [LARGE SCALE GENOMIC DNA]</scope>
    <source>
        <strain evidence="3 4">P10297</strain>
    </source>
</reference>
<name>W2YHI4_PHYNI</name>
<protein>
    <recommendedName>
        <fullName evidence="2">Myb/SANT-like DNA-binding domain-containing protein</fullName>
    </recommendedName>
</protein>
<evidence type="ECO:0000256" key="1">
    <source>
        <dbReference type="SAM" id="MobiDB-lite"/>
    </source>
</evidence>
<dbReference type="OrthoDB" id="138800at2759"/>
<evidence type="ECO:0000313" key="3">
    <source>
        <dbReference type="EMBL" id="ETP34515.1"/>
    </source>
</evidence>
<proteinExistence type="predicted"/>
<feature type="compositionally biased region" description="Polar residues" evidence="1">
    <location>
        <begin position="202"/>
        <end position="212"/>
    </location>
</feature>
<feature type="compositionally biased region" description="Low complexity" evidence="1">
    <location>
        <begin position="241"/>
        <end position="250"/>
    </location>
</feature>
<dbReference type="Pfam" id="PF13837">
    <property type="entry name" value="Myb_DNA-bind_4"/>
    <property type="match status" value="1"/>
</dbReference>
<evidence type="ECO:0000313" key="4">
    <source>
        <dbReference type="Proteomes" id="UP000018948"/>
    </source>
</evidence>
<feature type="region of interest" description="Disordered" evidence="1">
    <location>
        <begin position="202"/>
        <end position="268"/>
    </location>
</feature>
<feature type="domain" description="Myb/SANT-like DNA-binding" evidence="2">
    <location>
        <begin position="93"/>
        <end position="166"/>
    </location>
</feature>
<dbReference type="AlphaFoldDB" id="W2YHI4"/>
<dbReference type="InterPro" id="IPR044822">
    <property type="entry name" value="Myb_DNA-bind_4"/>
</dbReference>
<feature type="region of interest" description="Disordered" evidence="1">
    <location>
        <begin position="1"/>
        <end position="90"/>
    </location>
</feature>
<dbReference type="EMBL" id="ANIY01003613">
    <property type="protein sequence ID" value="ETP34515.1"/>
    <property type="molecule type" value="Genomic_DNA"/>
</dbReference>
<sequence length="357" mass="39102">MRRRPSRLYQRRPVQTSESVSSLSQSQQESPVFGASQISSWSQQNSLQLAQASPEGSELENLSSRTSQPRDPSTETEVSQPAPEGVSEEPFAWTTRAADALLRVRFESMAYRFGGAKSSAQLRAAWIMVAAEVSRLGGIVVSPTQCKSKIKYMQKQYTEYRVDQCDTGNRTEIPLREPACYGTMCEVWGNMTGMQSEAFYSSDTRLQQQPAPDNTAENATDNTGNTEGGNSSSGQDEAGIGRQRTGSDTSSSDRRQGWRANRPSKRHKTVTLAEGMLAEHDGMLEIVEAFTASKAPAPPATTNTNNAILQSLHTLTESVQAQTNILTQFVHLVTAANTDTRNQQHPSLNNNTSTQQS</sequence>
<dbReference type="Proteomes" id="UP000018948">
    <property type="component" value="Unassembled WGS sequence"/>
</dbReference>